<comment type="caution">
    <text evidence="1">The sequence shown here is derived from an EMBL/GenBank/DDBJ whole genome shotgun (WGS) entry which is preliminary data.</text>
</comment>
<proteinExistence type="predicted"/>
<gene>
    <name evidence="1" type="ORF">KCG49_04985</name>
</gene>
<dbReference type="Proteomes" id="UP001138894">
    <property type="component" value="Unassembled WGS sequence"/>
</dbReference>
<reference evidence="1" key="1">
    <citation type="submission" date="2021-04" db="EMBL/GenBank/DDBJ databases">
        <authorList>
            <person name="Pira H."/>
            <person name="Risdian C."/>
            <person name="Wink J."/>
        </authorList>
    </citation>
    <scope>NUCLEOTIDE SEQUENCE</scope>
    <source>
        <strain evidence="1">WHY3</strain>
    </source>
</reference>
<dbReference type="EMBL" id="JAGSPD010000003">
    <property type="protein sequence ID" value="MBV7268550.1"/>
    <property type="molecule type" value="Genomic_DNA"/>
</dbReference>
<evidence type="ECO:0000313" key="2">
    <source>
        <dbReference type="Proteomes" id="UP001138894"/>
    </source>
</evidence>
<sequence length="464" mass="53965">MTKTKPKIFVVISDGVSLRNFVYSNFYHLADKRGYDVYFLNTTVFELSELGLNEIRINSKTHPITNILKNVRKHIELRRFKKRFKDNIYLEYLFPLPFKGIKNSIKSSATKLLVAMLNSEIGLVKVRRWIKNLESKTQTHKDCLKIFKEYQPILVYNTSQRAVSSIALVQAAKQMKIPTLGFIYSWDNLPKATLDVETDYYHVWSEHMKAELLRYHNFIGEDKITVTGTPQFEPHFNKEKLLSREDFIANYRLNPNVDYICFSGDDITTSPKDPIYLRDLAEAVKQLNNEGKNIEIIFRRCPVDISDRYNSVIKEYGTIIHAIEPVWKPLGKVWDAILPAEEDALLLANIAKHCKLVVNLGSSMVFDFAAHNKPCAYFNYNYLNPGNTEEKGVFVYDYIHFKSMPSQSAVFWIDSKKEFREVLLKALQSPKTQVDSAKQWFKKINQYPFEKASDRILEDISNHL</sequence>
<keyword evidence="2" id="KW-1185">Reference proteome</keyword>
<accession>A0A9X1F9R0</accession>
<evidence type="ECO:0000313" key="1">
    <source>
        <dbReference type="EMBL" id="MBV7268550.1"/>
    </source>
</evidence>
<protein>
    <submittedName>
        <fullName evidence="1">UDP-glycosyltransferase</fullName>
    </submittedName>
</protein>
<dbReference type="RefSeq" id="WP_218545096.1">
    <property type="nucleotide sequence ID" value="NZ_JAGSPD010000003.1"/>
</dbReference>
<dbReference type="AlphaFoldDB" id="A0A9X1F9R0"/>
<name>A0A9X1F9R0_9FLAO</name>
<organism evidence="1 2">
    <name type="scientific">Winogradskyella luteola</name>
    <dbReference type="NCBI Taxonomy" id="2828330"/>
    <lineage>
        <taxon>Bacteria</taxon>
        <taxon>Pseudomonadati</taxon>
        <taxon>Bacteroidota</taxon>
        <taxon>Flavobacteriia</taxon>
        <taxon>Flavobacteriales</taxon>
        <taxon>Flavobacteriaceae</taxon>
        <taxon>Winogradskyella</taxon>
    </lineage>
</organism>